<feature type="transmembrane region" description="Helical" evidence="1">
    <location>
        <begin position="34"/>
        <end position="62"/>
    </location>
</feature>
<evidence type="ECO:0000256" key="1">
    <source>
        <dbReference type="SAM" id="Phobius"/>
    </source>
</evidence>
<gene>
    <name evidence="2" type="ORF">LMG1873_01616</name>
</gene>
<keyword evidence="1" id="KW-0812">Transmembrane</keyword>
<feature type="transmembrane region" description="Helical" evidence="1">
    <location>
        <begin position="100"/>
        <end position="121"/>
    </location>
</feature>
<name>A0ABN7EWD3_9BURK</name>
<evidence type="ECO:0000313" key="3">
    <source>
        <dbReference type="Proteomes" id="UP000494116"/>
    </source>
</evidence>
<feature type="transmembrane region" description="Helical" evidence="1">
    <location>
        <begin position="6"/>
        <end position="22"/>
    </location>
</feature>
<dbReference type="Proteomes" id="UP000494116">
    <property type="component" value="Unassembled WGS sequence"/>
</dbReference>
<dbReference type="EMBL" id="CADIJS010000002">
    <property type="protein sequence ID" value="CAB3681519.1"/>
    <property type="molecule type" value="Genomic_DNA"/>
</dbReference>
<keyword evidence="3" id="KW-1185">Reference proteome</keyword>
<keyword evidence="1" id="KW-1133">Transmembrane helix</keyword>
<comment type="caution">
    <text evidence="2">The sequence shown here is derived from an EMBL/GenBank/DDBJ whole genome shotgun (WGS) entry which is preliminary data.</text>
</comment>
<reference evidence="2 3" key="1">
    <citation type="submission" date="2020-04" db="EMBL/GenBank/DDBJ databases">
        <authorList>
            <person name="De Canck E."/>
        </authorList>
    </citation>
    <scope>NUCLEOTIDE SEQUENCE [LARGE SCALE GENOMIC DNA]</scope>
    <source>
        <strain evidence="2 3">LMG 1873</strain>
    </source>
</reference>
<keyword evidence="1" id="KW-0472">Membrane</keyword>
<proteinExistence type="predicted"/>
<feature type="transmembrane region" description="Helical" evidence="1">
    <location>
        <begin position="133"/>
        <end position="153"/>
    </location>
</feature>
<protein>
    <submittedName>
        <fullName evidence="2">Uncharacterized protein</fullName>
    </submittedName>
</protein>
<dbReference type="RefSeq" id="WP_061303726.1">
    <property type="nucleotide sequence ID" value="NZ_CADIJS010000002.1"/>
</dbReference>
<evidence type="ECO:0000313" key="2">
    <source>
        <dbReference type="EMBL" id="CAB3681519.1"/>
    </source>
</evidence>
<organism evidence="2 3">
    <name type="scientific">Achromobacter piechaudii</name>
    <dbReference type="NCBI Taxonomy" id="72556"/>
    <lineage>
        <taxon>Bacteria</taxon>
        <taxon>Pseudomonadati</taxon>
        <taxon>Pseudomonadota</taxon>
        <taxon>Betaproteobacteria</taxon>
        <taxon>Burkholderiales</taxon>
        <taxon>Alcaligenaceae</taxon>
        <taxon>Achromobacter</taxon>
    </lineage>
</organism>
<sequence>MNLFLFGFPIVVTLAVIVHACLRPRQGDTIRKLALRVLAGGLLYGAIGPALGLAVVPLTLTIPDSLQNITGLQVAYLIGGIPALMCGMTAGALKRVPFDWSVPAAVCGAGALYGYVFMLPIVGVDRIRSWTEALQIGALPGLAAAALCSIPFLRMGAKKTTTPS</sequence>
<accession>A0ABN7EWD3</accession>
<feature type="transmembrane region" description="Helical" evidence="1">
    <location>
        <begin position="74"/>
        <end position="93"/>
    </location>
</feature>